<sequence>MLAPGYIYTGDRNQSADVFLTTSLIDFVVSVELKAHTTVACALQATNRMKVEIYAHCDIMTVTADSILVRGSCSSITTTSCPPSGRAGGPPTMTTMKRGPPMPLEALRDRLLLMRATKSPMSPLTEEECISVADQASMIFASEPILLYIEPPINIYGDTHGQFFDLQRVLNAGGYPPLSRVLFLGDYVDRGKNSIEVLMLLFIYKILHPQEVHLLRGNHEEARVNSTYGFLSECVNRFSFEVYQAFNNCFNNMPIAAIIATRIFCCHGGIVKDLSSLNEIAELSRPQKAPNENVVMGQLMWSDPNRDSDGWCPSSRGVGFNFGKTPLWEFLDRFNLDLLARGHEVVQDGYEFFGRRRCVTIFSAPKYCDQFDNAAAIMRVGEDLICSFVIIRPATAENPRFRVEYHGKGENCPTFAKNVTMPESTPGESSPPVHPRKVKKKKKGARCTKCCIIA</sequence>
<dbReference type="AlphaFoldDB" id="A0A7M7JBD5"/>
<dbReference type="GO" id="GO:0005737">
    <property type="term" value="C:cytoplasm"/>
    <property type="evidence" value="ECO:0007669"/>
    <property type="project" value="TreeGrafter"/>
</dbReference>
<dbReference type="Proteomes" id="UP000594260">
    <property type="component" value="Unplaced"/>
</dbReference>
<dbReference type="InterPro" id="IPR006186">
    <property type="entry name" value="Ser/Thr-sp_prot-phosphatase"/>
</dbReference>
<dbReference type="Gene3D" id="3.60.21.10">
    <property type="match status" value="1"/>
</dbReference>
<dbReference type="InterPro" id="IPR050341">
    <property type="entry name" value="PP1_catalytic_subunit"/>
</dbReference>
<dbReference type="KEGG" id="vde:111245398"/>
<dbReference type="InterPro" id="IPR004843">
    <property type="entry name" value="Calcineurin-like_PHP"/>
</dbReference>
<dbReference type="RefSeq" id="XP_022649451.1">
    <property type="nucleotide sequence ID" value="XM_022793716.1"/>
</dbReference>
<proteinExistence type="inferred from homology"/>
<dbReference type="SUPFAM" id="SSF56300">
    <property type="entry name" value="Metallo-dependent phosphatases"/>
    <property type="match status" value="1"/>
</dbReference>
<dbReference type="PANTHER" id="PTHR11668">
    <property type="entry name" value="SERINE/THREONINE PROTEIN PHOSPHATASE"/>
    <property type="match status" value="1"/>
</dbReference>
<evidence type="ECO:0000256" key="2">
    <source>
        <dbReference type="SAM" id="MobiDB-lite"/>
    </source>
</evidence>
<keyword evidence="1" id="KW-0378">Hydrolase</keyword>
<dbReference type="InterPro" id="IPR029052">
    <property type="entry name" value="Metallo-depent_PP-like"/>
</dbReference>
<feature type="domain" description="Serine/threonine specific protein phosphatases" evidence="3">
    <location>
        <begin position="215"/>
        <end position="220"/>
    </location>
</feature>
<accession>A0A7M7JBD5</accession>
<dbReference type="EC" id="3.1.3.16" evidence="1"/>
<dbReference type="PROSITE" id="PS00125">
    <property type="entry name" value="SER_THR_PHOSPHATASE"/>
    <property type="match status" value="1"/>
</dbReference>
<evidence type="ECO:0000313" key="4">
    <source>
        <dbReference type="EnsemblMetazoa" id="XP_022649451"/>
    </source>
</evidence>
<dbReference type="EnsemblMetazoa" id="XM_022793716">
    <property type="protein sequence ID" value="XP_022649451"/>
    <property type="gene ID" value="LOC111245398"/>
</dbReference>
<dbReference type="SMART" id="SM00156">
    <property type="entry name" value="PP2Ac"/>
    <property type="match status" value="1"/>
</dbReference>
<evidence type="ECO:0000313" key="5">
    <source>
        <dbReference type="Proteomes" id="UP000594260"/>
    </source>
</evidence>
<dbReference type="GO" id="GO:0004722">
    <property type="term" value="F:protein serine/threonine phosphatase activity"/>
    <property type="evidence" value="ECO:0007669"/>
    <property type="project" value="UniProtKB-EC"/>
</dbReference>
<comment type="similarity">
    <text evidence="1">Belongs to the PPP phosphatase family.</text>
</comment>
<dbReference type="PRINTS" id="PR00114">
    <property type="entry name" value="STPHPHTASE"/>
</dbReference>
<name>A0A7M7JBD5_VARDE</name>
<dbReference type="InParanoid" id="A0A7M7JBD5"/>
<keyword evidence="5" id="KW-1185">Reference proteome</keyword>
<comment type="catalytic activity">
    <reaction evidence="1">
        <text>O-phospho-L-threonyl-[protein] + H2O = L-threonyl-[protein] + phosphate</text>
        <dbReference type="Rhea" id="RHEA:47004"/>
        <dbReference type="Rhea" id="RHEA-COMP:11060"/>
        <dbReference type="Rhea" id="RHEA-COMP:11605"/>
        <dbReference type="ChEBI" id="CHEBI:15377"/>
        <dbReference type="ChEBI" id="CHEBI:30013"/>
        <dbReference type="ChEBI" id="CHEBI:43474"/>
        <dbReference type="ChEBI" id="CHEBI:61977"/>
        <dbReference type="EC" id="3.1.3.16"/>
    </reaction>
</comment>
<dbReference type="Pfam" id="PF00149">
    <property type="entry name" value="Metallophos"/>
    <property type="match status" value="1"/>
</dbReference>
<protein>
    <recommendedName>
        <fullName evidence="1">Serine/threonine-protein phosphatase</fullName>
        <ecNumber evidence="1">3.1.3.16</ecNumber>
    </recommendedName>
</protein>
<feature type="region of interest" description="Disordered" evidence="2">
    <location>
        <begin position="79"/>
        <end position="100"/>
    </location>
</feature>
<dbReference type="PANTHER" id="PTHR11668:SF496">
    <property type="entry name" value="SERINE_THREONINE-PROTEIN PHOSPHATASE"/>
    <property type="match status" value="1"/>
</dbReference>
<evidence type="ECO:0000256" key="1">
    <source>
        <dbReference type="RuleBase" id="RU004273"/>
    </source>
</evidence>
<evidence type="ECO:0000259" key="3">
    <source>
        <dbReference type="PROSITE" id="PS00125"/>
    </source>
</evidence>
<organism evidence="4 5">
    <name type="scientific">Varroa destructor</name>
    <name type="common">Honeybee mite</name>
    <dbReference type="NCBI Taxonomy" id="109461"/>
    <lineage>
        <taxon>Eukaryota</taxon>
        <taxon>Metazoa</taxon>
        <taxon>Ecdysozoa</taxon>
        <taxon>Arthropoda</taxon>
        <taxon>Chelicerata</taxon>
        <taxon>Arachnida</taxon>
        <taxon>Acari</taxon>
        <taxon>Parasitiformes</taxon>
        <taxon>Mesostigmata</taxon>
        <taxon>Gamasina</taxon>
        <taxon>Dermanyssoidea</taxon>
        <taxon>Varroidae</taxon>
        <taxon>Varroa</taxon>
    </lineage>
</organism>
<dbReference type="GO" id="GO:0005634">
    <property type="term" value="C:nucleus"/>
    <property type="evidence" value="ECO:0007669"/>
    <property type="project" value="TreeGrafter"/>
</dbReference>
<dbReference type="GeneID" id="111245398"/>
<reference evidence="4" key="1">
    <citation type="submission" date="2021-01" db="UniProtKB">
        <authorList>
            <consortium name="EnsemblMetazoa"/>
        </authorList>
    </citation>
    <scope>IDENTIFICATION</scope>
</reference>
<dbReference type="OrthoDB" id="6502018at2759"/>